<feature type="domain" description="Peptidase S8/S53" evidence="4">
    <location>
        <begin position="97"/>
        <end position="226"/>
    </location>
</feature>
<dbReference type="SUPFAM" id="SSF52743">
    <property type="entry name" value="Subtilisin-like"/>
    <property type="match status" value="1"/>
</dbReference>
<dbReference type="InterPro" id="IPR051048">
    <property type="entry name" value="Peptidase_S8/S53_subtilisin"/>
</dbReference>
<dbReference type="OrthoDB" id="206201at2759"/>
<proteinExistence type="inferred from homology"/>
<dbReference type="GO" id="GO:0006508">
    <property type="term" value="P:proteolysis"/>
    <property type="evidence" value="ECO:0007669"/>
    <property type="project" value="InterPro"/>
</dbReference>
<dbReference type="PANTHER" id="PTHR43399:SF4">
    <property type="entry name" value="CELL WALL-ASSOCIATED PROTEASE"/>
    <property type="match status" value="1"/>
</dbReference>
<evidence type="ECO:0000259" key="4">
    <source>
        <dbReference type="Pfam" id="PF00082"/>
    </source>
</evidence>
<keyword evidence="6" id="KW-1185">Reference proteome</keyword>
<dbReference type="Pfam" id="PF00082">
    <property type="entry name" value="Peptidase_S8"/>
    <property type="match status" value="1"/>
</dbReference>
<dbReference type="InterPro" id="IPR000209">
    <property type="entry name" value="Peptidase_S8/S53_dom"/>
</dbReference>
<dbReference type="PANTHER" id="PTHR43399">
    <property type="entry name" value="SUBTILISIN-RELATED"/>
    <property type="match status" value="1"/>
</dbReference>
<reference evidence="5 6" key="1">
    <citation type="journal article" date="2018" name="Plant J.">
        <title>Genome sequences of Chlorella sorokiniana UTEX 1602 and Micractinium conductrix SAG 241.80: implications to maltose excretion by a green alga.</title>
        <authorList>
            <person name="Arriola M.B."/>
            <person name="Velmurugan N."/>
            <person name="Zhang Y."/>
            <person name="Plunkett M.H."/>
            <person name="Hondzo H."/>
            <person name="Barney B.M."/>
        </authorList>
    </citation>
    <scope>NUCLEOTIDE SEQUENCE [LARGE SCALE GENOMIC DNA]</scope>
    <source>
        <strain evidence="5 6">SAG 241.80</strain>
    </source>
</reference>
<feature type="compositionally biased region" description="Pro residues" evidence="3">
    <location>
        <begin position="374"/>
        <end position="389"/>
    </location>
</feature>
<gene>
    <name evidence="5" type="ORF">C2E20_7372</name>
</gene>
<evidence type="ECO:0000256" key="1">
    <source>
        <dbReference type="ARBA" id="ARBA00011073"/>
    </source>
</evidence>
<organism evidence="5 6">
    <name type="scientific">Micractinium conductrix</name>
    <dbReference type="NCBI Taxonomy" id="554055"/>
    <lineage>
        <taxon>Eukaryota</taxon>
        <taxon>Viridiplantae</taxon>
        <taxon>Chlorophyta</taxon>
        <taxon>core chlorophytes</taxon>
        <taxon>Trebouxiophyceae</taxon>
        <taxon>Chlorellales</taxon>
        <taxon>Chlorellaceae</taxon>
        <taxon>Chlorella clade</taxon>
        <taxon>Micractinium</taxon>
    </lineage>
</organism>
<comment type="similarity">
    <text evidence="1 2">Belongs to the peptidase S8 family.</text>
</comment>
<accession>A0A2P6V4Y7</accession>
<name>A0A2P6V4Y7_9CHLO</name>
<evidence type="ECO:0000256" key="2">
    <source>
        <dbReference type="PROSITE-ProRule" id="PRU01240"/>
    </source>
</evidence>
<sequence>MANWVVEAYILRPGWQGKALRPRQDAHSWDPDGQGGQSAVVLAAATAPAAAAATDTGFVPRRVLVRFKRDAAAAATATVQARRPLLSGLRLADGSQRLMPAPGTPEYSSVFDEFGHGTHVGGTIAAAGNNSIGVTGLSWQVSLYACNAFSSAKETIPLSAQLDCYALCGEAGARVVNLSFGGMFSQLEFEALERLGEGGTLVVAAGGNEGRLLDAEPTFPAAYRTVTNNILTGGDALLRGADHVPALKGFVTSAARLNVARSLAVLLGEPLPPRQAPQQYSWNLEPGLRYTVPPGAHVFNMSNSTAAACMAGCEKSTWCHYATFAGPKEYMKQGQDPARYGHCLHADMSAHVLYTNQSTNSTSGYKHPSAVPSDAPPSPPPTPPPPPVLSAPSPTGPFSCVGGTAVDSACGATNYKSFRLQFMLQPNTYYFFALASLTAFDASDRQPSLLVDYKYRRMQPPRWVLLVYRHVCSVGQRLSLR</sequence>
<comment type="caution">
    <text evidence="2">Lacks conserved residue(s) required for the propagation of feature annotation.</text>
</comment>
<evidence type="ECO:0000313" key="5">
    <source>
        <dbReference type="EMBL" id="PSC69144.1"/>
    </source>
</evidence>
<feature type="region of interest" description="Disordered" evidence="3">
    <location>
        <begin position="359"/>
        <end position="393"/>
    </location>
</feature>
<evidence type="ECO:0000313" key="6">
    <source>
        <dbReference type="Proteomes" id="UP000239649"/>
    </source>
</evidence>
<comment type="caution">
    <text evidence="5">The sequence shown here is derived from an EMBL/GenBank/DDBJ whole genome shotgun (WGS) entry which is preliminary data.</text>
</comment>
<dbReference type="InterPro" id="IPR022398">
    <property type="entry name" value="Peptidase_S8_His-AS"/>
</dbReference>
<dbReference type="AlphaFoldDB" id="A0A2P6V4Y7"/>
<dbReference type="Gene3D" id="3.40.50.200">
    <property type="entry name" value="Peptidase S8/S53 domain"/>
    <property type="match status" value="1"/>
</dbReference>
<dbReference type="PROSITE" id="PS51892">
    <property type="entry name" value="SUBTILASE"/>
    <property type="match status" value="1"/>
</dbReference>
<dbReference type="InterPro" id="IPR036852">
    <property type="entry name" value="Peptidase_S8/S53_dom_sf"/>
</dbReference>
<dbReference type="PROSITE" id="PS00137">
    <property type="entry name" value="SUBTILASE_HIS"/>
    <property type="match status" value="1"/>
</dbReference>
<dbReference type="Proteomes" id="UP000239649">
    <property type="component" value="Unassembled WGS sequence"/>
</dbReference>
<protein>
    <submittedName>
        <fullName evidence="5">Peptidase S8 and S53 subtilisin kexin sedolisin</fullName>
    </submittedName>
</protein>
<dbReference type="EMBL" id="LHPF02000029">
    <property type="protein sequence ID" value="PSC69144.1"/>
    <property type="molecule type" value="Genomic_DNA"/>
</dbReference>
<dbReference type="GO" id="GO:0004252">
    <property type="term" value="F:serine-type endopeptidase activity"/>
    <property type="evidence" value="ECO:0007669"/>
    <property type="project" value="InterPro"/>
</dbReference>
<evidence type="ECO:0000256" key="3">
    <source>
        <dbReference type="SAM" id="MobiDB-lite"/>
    </source>
</evidence>